<dbReference type="Gene3D" id="3.30.60.30">
    <property type="match status" value="1"/>
</dbReference>
<protein>
    <recommendedName>
        <fullName evidence="1">Kazal-like domain-containing protein</fullName>
    </recommendedName>
</protein>
<dbReference type="AlphaFoldDB" id="A0A7R9D3Y2"/>
<evidence type="ECO:0000259" key="1">
    <source>
        <dbReference type="PROSITE" id="PS51465"/>
    </source>
</evidence>
<name>A0A7R9D3Y2_TIMCR</name>
<evidence type="ECO:0000313" key="2">
    <source>
        <dbReference type="EMBL" id="CAD7406581.1"/>
    </source>
</evidence>
<accession>A0A7R9D3Y2</accession>
<proteinExistence type="predicted"/>
<organism evidence="2">
    <name type="scientific">Timema cristinae</name>
    <name type="common">Walking stick</name>
    <dbReference type="NCBI Taxonomy" id="61476"/>
    <lineage>
        <taxon>Eukaryota</taxon>
        <taxon>Metazoa</taxon>
        <taxon>Ecdysozoa</taxon>
        <taxon>Arthropoda</taxon>
        <taxon>Hexapoda</taxon>
        <taxon>Insecta</taxon>
        <taxon>Pterygota</taxon>
        <taxon>Neoptera</taxon>
        <taxon>Polyneoptera</taxon>
        <taxon>Phasmatodea</taxon>
        <taxon>Timematodea</taxon>
        <taxon>Timematoidea</taxon>
        <taxon>Timematidae</taxon>
        <taxon>Timema</taxon>
    </lineage>
</organism>
<reference evidence="2" key="1">
    <citation type="submission" date="2020-11" db="EMBL/GenBank/DDBJ databases">
        <authorList>
            <person name="Tran Van P."/>
        </authorList>
    </citation>
    <scope>NUCLEOTIDE SEQUENCE</scope>
</reference>
<dbReference type="InterPro" id="IPR002350">
    <property type="entry name" value="Kazal_dom"/>
</dbReference>
<gene>
    <name evidence="2" type="ORF">TCEB3V08_LOCUS8590</name>
</gene>
<dbReference type="PROSITE" id="PS51465">
    <property type="entry name" value="KAZAL_2"/>
    <property type="match status" value="1"/>
</dbReference>
<dbReference type="SUPFAM" id="SSF100895">
    <property type="entry name" value="Kazal-type serine protease inhibitors"/>
    <property type="match status" value="1"/>
</dbReference>
<dbReference type="EMBL" id="OC319881">
    <property type="protein sequence ID" value="CAD7406581.1"/>
    <property type="molecule type" value="Genomic_DNA"/>
</dbReference>
<feature type="domain" description="Kazal-like" evidence="1">
    <location>
        <begin position="55"/>
        <end position="111"/>
    </location>
</feature>
<dbReference type="InterPro" id="IPR036058">
    <property type="entry name" value="Kazal_dom_sf"/>
</dbReference>
<sequence length="135" mass="14998">MFQNSATPLNPLPILASRALRTHDPKRVYSIQNSVVPVHIALRSLAFLCTSVGVSESVGKCSINCSNSYEPLCAGNSSKNQTFHNSCVFITYQCLYPEKHYMKLKDVEPNSSLVRVLATAWDCVACQSHRLDSYN</sequence>